<comment type="caution">
    <text evidence="2">The sequence shown here is derived from an EMBL/GenBank/DDBJ whole genome shotgun (WGS) entry which is preliminary data.</text>
</comment>
<accession>A0ABX1SRR0</accession>
<dbReference type="Proteomes" id="UP000538955">
    <property type="component" value="Unassembled WGS sequence"/>
</dbReference>
<keyword evidence="3" id="KW-1185">Reference proteome</keyword>
<sequence length="178" mass="20452">MLKKLQIGAMIILSIIIVLGIMSYVGKGKEVEQLKKEKEEIKVPNKNALTKEFSQDEVKQYKKLVEQKFNDYQQHDLKEGEFNDDNKGVMTIKYLFSASSGKIFTEKDSVKDFVKYYSKFDYKISDVTARPYGKNGAEVYFKAKIKQNGKDVNSQYELARLQFNANDELVGGSLYAKE</sequence>
<organism evidence="2 3">
    <name type="scientific">Staphylococcus capitis</name>
    <dbReference type="NCBI Taxonomy" id="29388"/>
    <lineage>
        <taxon>Bacteria</taxon>
        <taxon>Bacillati</taxon>
        <taxon>Bacillota</taxon>
        <taxon>Bacilli</taxon>
        <taxon>Bacillales</taxon>
        <taxon>Staphylococcaceae</taxon>
        <taxon>Staphylococcus</taxon>
    </lineage>
</organism>
<evidence type="ECO:0008006" key="4">
    <source>
        <dbReference type="Google" id="ProtNLM"/>
    </source>
</evidence>
<feature type="transmembrane region" description="Helical" evidence="1">
    <location>
        <begin position="6"/>
        <end position="26"/>
    </location>
</feature>
<reference evidence="2 3" key="1">
    <citation type="submission" date="2020-04" db="EMBL/GenBank/DDBJ databases">
        <title>The Epidemiology and Molecular Characteristics of Linezolid-Resistant Staphylococcus capitis in Huashan Hospital, Shanghai.</title>
        <authorList>
            <person name="Ding L."/>
            <person name="Li P."/>
            <person name="Yang Y."/>
            <person name="Lin D."/>
            <person name="Xu X."/>
        </authorList>
    </citation>
    <scope>NUCLEOTIDE SEQUENCE [LARGE SCALE GENOMIC DNA]</scope>
    <source>
        <strain evidence="2 3">17-84</strain>
    </source>
</reference>
<evidence type="ECO:0000313" key="2">
    <source>
        <dbReference type="EMBL" id="NMK53977.1"/>
    </source>
</evidence>
<protein>
    <recommendedName>
        <fullName evidence="4">Lipoprotein</fullName>
    </recommendedName>
</protein>
<keyword evidence="1" id="KW-0472">Membrane</keyword>
<evidence type="ECO:0000256" key="1">
    <source>
        <dbReference type="SAM" id="Phobius"/>
    </source>
</evidence>
<name>A0ABX1SRR0_STACP</name>
<dbReference type="RefSeq" id="WP_168992939.1">
    <property type="nucleotide sequence ID" value="NZ_JABBMI010000055.1"/>
</dbReference>
<proteinExistence type="predicted"/>
<gene>
    <name evidence="2" type="ORF">HHM24_04320</name>
</gene>
<keyword evidence="1" id="KW-0812">Transmembrane</keyword>
<dbReference type="EMBL" id="JABBMI010000055">
    <property type="protein sequence ID" value="NMK53977.1"/>
    <property type="molecule type" value="Genomic_DNA"/>
</dbReference>
<keyword evidence="1" id="KW-1133">Transmembrane helix</keyword>
<evidence type="ECO:0000313" key="3">
    <source>
        <dbReference type="Proteomes" id="UP000538955"/>
    </source>
</evidence>